<evidence type="ECO:0000313" key="11">
    <source>
        <dbReference type="EMBL" id="OGK31195.1"/>
    </source>
</evidence>
<comment type="caution">
    <text evidence="11">The sequence shown here is derived from an EMBL/GenBank/DDBJ whole genome shotgun (WGS) entry which is preliminary data.</text>
</comment>
<dbReference type="EMBL" id="MFZV01000017">
    <property type="protein sequence ID" value="OGK31195.1"/>
    <property type="molecule type" value="Genomic_DNA"/>
</dbReference>
<evidence type="ECO:0000256" key="1">
    <source>
        <dbReference type="ARBA" id="ARBA00003456"/>
    </source>
</evidence>
<dbReference type="GO" id="GO:0042777">
    <property type="term" value="P:proton motive force-driven plasma membrane ATP synthesis"/>
    <property type="evidence" value="ECO:0007669"/>
    <property type="project" value="UniProtKB-UniRule"/>
</dbReference>
<dbReference type="PANTHER" id="PTHR11693">
    <property type="entry name" value="ATP SYNTHASE GAMMA CHAIN"/>
    <property type="match status" value="1"/>
</dbReference>
<dbReference type="Pfam" id="PF00231">
    <property type="entry name" value="ATP-synt"/>
    <property type="match status" value="1"/>
</dbReference>
<evidence type="ECO:0000313" key="12">
    <source>
        <dbReference type="Proteomes" id="UP000177199"/>
    </source>
</evidence>
<keyword evidence="7 10" id="KW-0472">Membrane</keyword>
<dbReference type="GO" id="GO:0005886">
    <property type="term" value="C:plasma membrane"/>
    <property type="evidence" value="ECO:0007669"/>
    <property type="project" value="UniProtKB-SubCell"/>
</dbReference>
<keyword evidence="6 10" id="KW-0406">Ion transport</keyword>
<keyword evidence="9 10" id="KW-0066">ATP synthesis</keyword>
<dbReference type="GO" id="GO:0045259">
    <property type="term" value="C:proton-transporting ATP synthase complex"/>
    <property type="evidence" value="ECO:0007669"/>
    <property type="project" value="UniProtKB-KW"/>
</dbReference>
<accession>A0A1F7HJC8</accession>
<name>A0A1F7HJC8_9BACT</name>
<dbReference type="Gene3D" id="3.40.1380.10">
    <property type="match status" value="1"/>
</dbReference>
<keyword evidence="5 10" id="KW-0375">Hydrogen ion transport</keyword>
<evidence type="ECO:0000256" key="10">
    <source>
        <dbReference type="HAMAP-Rule" id="MF_00815"/>
    </source>
</evidence>
<keyword evidence="10" id="KW-1003">Cell membrane</keyword>
<dbReference type="InterPro" id="IPR035968">
    <property type="entry name" value="ATP_synth_F1_ATPase_gsu"/>
</dbReference>
<dbReference type="AlphaFoldDB" id="A0A1F7HJC8"/>
<reference evidence="11 12" key="1">
    <citation type="journal article" date="2016" name="Nat. Commun.">
        <title>Thousands of microbial genomes shed light on interconnected biogeochemical processes in an aquifer system.</title>
        <authorList>
            <person name="Anantharaman K."/>
            <person name="Brown C.T."/>
            <person name="Hug L.A."/>
            <person name="Sharon I."/>
            <person name="Castelle C.J."/>
            <person name="Probst A.J."/>
            <person name="Thomas B.C."/>
            <person name="Singh A."/>
            <person name="Wilkins M.J."/>
            <person name="Karaoz U."/>
            <person name="Brodie E.L."/>
            <person name="Williams K.H."/>
            <person name="Hubbard S.S."/>
            <person name="Banfield J.F."/>
        </authorList>
    </citation>
    <scope>NUCLEOTIDE SEQUENCE [LARGE SCALE GENOMIC DNA]</scope>
</reference>
<proteinExistence type="inferred from homology"/>
<comment type="subunit">
    <text evidence="10">F-type ATPases have 2 components, CF(1) - the catalytic core - and CF(0) - the membrane proton channel. CF(1) has five subunits: alpha(3), beta(3), gamma(1), delta(1), epsilon(1). CF(0) has three main subunits: a, b and c.</text>
</comment>
<keyword evidence="4 10" id="KW-0813">Transport</keyword>
<sequence>MNLRLVRKKIKSVDNVKKITKAMELVSAVKMKKFQELAEQSTPYQKFLEKSIKNIVKNLEKNISTLLQPPTNAQNKKLIVLVSSNKGLCGAFNISLARYLLKNTEKSNTEIISNGKKGTSLANSLGFKVTADYSSNDPYENISALFDNIYSLYLEGKYNKIEIFYNSFVSPIEYQPVNETLLPVQFKESDEEGDVQDFYKNYVIEPSADEIMHSLLLNYVEEKIRFAVTQTQAGEHSARMMAMQNATNNATDILINLTLLRNKLRQENITNELLDMMTAKESVEINN</sequence>
<evidence type="ECO:0000256" key="2">
    <source>
        <dbReference type="ARBA" id="ARBA00004170"/>
    </source>
</evidence>
<dbReference type="Proteomes" id="UP000177199">
    <property type="component" value="Unassembled WGS sequence"/>
</dbReference>
<comment type="similarity">
    <text evidence="3 10">Belongs to the ATPase gamma chain family.</text>
</comment>
<dbReference type="NCBIfam" id="TIGR01146">
    <property type="entry name" value="ATPsyn_F1gamma"/>
    <property type="match status" value="1"/>
</dbReference>
<dbReference type="SUPFAM" id="SSF52943">
    <property type="entry name" value="ATP synthase (F1-ATPase), gamma subunit"/>
    <property type="match status" value="1"/>
</dbReference>
<evidence type="ECO:0000256" key="8">
    <source>
        <dbReference type="ARBA" id="ARBA00023196"/>
    </source>
</evidence>
<protein>
    <recommendedName>
        <fullName evidence="10">ATP synthase gamma chain</fullName>
    </recommendedName>
    <alternativeName>
        <fullName evidence="10">ATP synthase F1 sector gamma subunit</fullName>
    </alternativeName>
    <alternativeName>
        <fullName evidence="10">F-ATPase gamma subunit</fullName>
    </alternativeName>
</protein>
<dbReference type="InterPro" id="IPR000131">
    <property type="entry name" value="ATP_synth_F1_gsu"/>
</dbReference>
<organism evidence="11 12">
    <name type="scientific">Candidatus Roizmanbacteria bacterium RIFCSPHIGHO2_12_FULL_33_9</name>
    <dbReference type="NCBI Taxonomy" id="1802045"/>
    <lineage>
        <taxon>Bacteria</taxon>
        <taxon>Candidatus Roizmaniibacteriota</taxon>
    </lineage>
</organism>
<comment type="subcellular location">
    <subcellularLocation>
        <location evidence="10">Cell membrane</location>
        <topology evidence="10">Peripheral membrane protein</topology>
    </subcellularLocation>
    <subcellularLocation>
        <location evidence="2">Membrane</location>
        <topology evidence="2">Peripheral membrane protein</topology>
    </subcellularLocation>
</comment>
<dbReference type="PANTHER" id="PTHR11693:SF22">
    <property type="entry name" value="ATP SYNTHASE SUBUNIT GAMMA, MITOCHONDRIAL"/>
    <property type="match status" value="1"/>
</dbReference>
<comment type="function">
    <text evidence="1 10">Produces ATP from ADP in the presence of a proton gradient across the membrane. The gamma chain is believed to be important in regulating ATPase activity and the flow of protons through the CF(0) complex.</text>
</comment>
<evidence type="ECO:0000256" key="3">
    <source>
        <dbReference type="ARBA" id="ARBA00007681"/>
    </source>
</evidence>
<dbReference type="PRINTS" id="PR00126">
    <property type="entry name" value="ATPASEGAMMA"/>
</dbReference>
<dbReference type="GO" id="GO:0005524">
    <property type="term" value="F:ATP binding"/>
    <property type="evidence" value="ECO:0007669"/>
    <property type="project" value="UniProtKB-UniRule"/>
</dbReference>
<keyword evidence="8 10" id="KW-0139">CF(1)</keyword>
<evidence type="ECO:0000256" key="7">
    <source>
        <dbReference type="ARBA" id="ARBA00023136"/>
    </source>
</evidence>
<evidence type="ECO:0000256" key="5">
    <source>
        <dbReference type="ARBA" id="ARBA00022781"/>
    </source>
</evidence>
<evidence type="ECO:0000256" key="9">
    <source>
        <dbReference type="ARBA" id="ARBA00023310"/>
    </source>
</evidence>
<dbReference type="CDD" id="cd12151">
    <property type="entry name" value="F1-ATPase_gamma"/>
    <property type="match status" value="1"/>
</dbReference>
<dbReference type="Gene3D" id="1.10.287.80">
    <property type="entry name" value="ATP synthase, gamma subunit, helix hairpin domain"/>
    <property type="match status" value="1"/>
</dbReference>
<gene>
    <name evidence="10" type="primary">atpG</name>
    <name evidence="11" type="ORF">A3F29_01725</name>
</gene>
<dbReference type="HAMAP" id="MF_00815">
    <property type="entry name" value="ATP_synth_gamma_bact"/>
    <property type="match status" value="1"/>
</dbReference>
<dbReference type="GO" id="GO:0046933">
    <property type="term" value="F:proton-transporting ATP synthase activity, rotational mechanism"/>
    <property type="evidence" value="ECO:0007669"/>
    <property type="project" value="UniProtKB-UniRule"/>
</dbReference>
<evidence type="ECO:0000256" key="6">
    <source>
        <dbReference type="ARBA" id="ARBA00023065"/>
    </source>
</evidence>
<evidence type="ECO:0000256" key="4">
    <source>
        <dbReference type="ARBA" id="ARBA00022448"/>
    </source>
</evidence>